<dbReference type="InterPro" id="IPR039424">
    <property type="entry name" value="SBP_5"/>
</dbReference>
<feature type="compositionally biased region" description="Polar residues" evidence="5">
    <location>
        <begin position="148"/>
        <end position="157"/>
    </location>
</feature>
<dbReference type="PROSITE" id="PS51257">
    <property type="entry name" value="PROKAR_LIPOPROTEIN"/>
    <property type="match status" value="1"/>
</dbReference>
<dbReference type="EMBL" id="JXAK01000022">
    <property type="protein sequence ID" value="KIL40346.1"/>
    <property type="molecule type" value="Genomic_DNA"/>
</dbReference>
<evidence type="ECO:0000256" key="6">
    <source>
        <dbReference type="SAM" id="SignalP"/>
    </source>
</evidence>
<reference evidence="8 9" key="1">
    <citation type="submission" date="2014-12" db="EMBL/GenBank/DDBJ databases">
        <title>Draft genome sequence of Paenibacillus kamchatkensis strain B-2647.</title>
        <authorList>
            <person name="Karlyshev A.V."/>
            <person name="Kudryashova E.B."/>
        </authorList>
    </citation>
    <scope>NUCLEOTIDE SEQUENCE [LARGE SCALE GENOMIC DNA]</scope>
    <source>
        <strain evidence="8 9">VKM B-2647</strain>
    </source>
</reference>
<dbReference type="Proteomes" id="UP000031967">
    <property type="component" value="Unassembled WGS sequence"/>
</dbReference>
<sequence length="178" mass="19217">MKKALVMMLTVVLMAGVLISCTKSNGGSTGTSGGSQASGTADTKPAEPKTSSAAVPAPMGEKILLEGYGPDEKFGAAWADYGGFFKTQVFRRLLMLDEKMGPVYKDLASDYSVSADGLTYTFTLRDDVKWHDGVKFTADDVKWSSAWRSNRPKSTPLSPALFPRSKALPNGRKAKRRI</sequence>
<proteinExistence type="inferred from homology"/>
<dbReference type="PANTHER" id="PTHR30290">
    <property type="entry name" value="PERIPLASMIC BINDING COMPONENT OF ABC TRANSPORTER"/>
    <property type="match status" value="1"/>
</dbReference>
<evidence type="ECO:0000313" key="9">
    <source>
        <dbReference type="Proteomes" id="UP000031967"/>
    </source>
</evidence>
<dbReference type="RefSeq" id="WP_041048143.1">
    <property type="nucleotide sequence ID" value="NZ_JXAK01000022.1"/>
</dbReference>
<feature type="region of interest" description="Disordered" evidence="5">
    <location>
        <begin position="148"/>
        <end position="178"/>
    </location>
</feature>
<comment type="similarity">
    <text evidence="2">Belongs to the bacterial solute-binding protein 5 family.</text>
</comment>
<evidence type="ECO:0000256" key="1">
    <source>
        <dbReference type="ARBA" id="ARBA00004193"/>
    </source>
</evidence>
<organism evidence="8 9">
    <name type="scientific">Gordoniibacillus kamchatkensis</name>
    <dbReference type="NCBI Taxonomy" id="1590651"/>
    <lineage>
        <taxon>Bacteria</taxon>
        <taxon>Bacillati</taxon>
        <taxon>Bacillota</taxon>
        <taxon>Bacilli</taxon>
        <taxon>Bacillales</taxon>
        <taxon>Paenibacillaceae</taxon>
        <taxon>Gordoniibacillus</taxon>
    </lineage>
</organism>
<dbReference type="Gene3D" id="3.40.190.10">
    <property type="entry name" value="Periplasmic binding protein-like II"/>
    <property type="match status" value="1"/>
</dbReference>
<feature type="region of interest" description="Disordered" evidence="5">
    <location>
        <begin position="25"/>
        <end position="55"/>
    </location>
</feature>
<feature type="domain" description="Solute-binding protein family 5" evidence="7">
    <location>
        <begin position="103"/>
        <end position="153"/>
    </location>
</feature>
<evidence type="ECO:0000256" key="2">
    <source>
        <dbReference type="ARBA" id="ARBA00005695"/>
    </source>
</evidence>
<feature type="chain" id="PRO_5047050222" description="Solute-binding protein family 5 domain-containing protein" evidence="6">
    <location>
        <begin position="21"/>
        <end position="178"/>
    </location>
</feature>
<evidence type="ECO:0000256" key="5">
    <source>
        <dbReference type="SAM" id="MobiDB-lite"/>
    </source>
</evidence>
<evidence type="ECO:0000256" key="3">
    <source>
        <dbReference type="ARBA" id="ARBA00022448"/>
    </source>
</evidence>
<dbReference type="InterPro" id="IPR000914">
    <property type="entry name" value="SBP_5_dom"/>
</dbReference>
<dbReference type="SUPFAM" id="SSF53850">
    <property type="entry name" value="Periplasmic binding protein-like II"/>
    <property type="match status" value="1"/>
</dbReference>
<comment type="caution">
    <text evidence="8">The sequence shown here is derived from an EMBL/GenBank/DDBJ whole genome shotgun (WGS) entry which is preliminary data.</text>
</comment>
<keyword evidence="9" id="KW-1185">Reference proteome</keyword>
<dbReference type="PANTHER" id="PTHR30290:SF9">
    <property type="entry name" value="OLIGOPEPTIDE-BINDING PROTEIN APPA"/>
    <property type="match status" value="1"/>
</dbReference>
<evidence type="ECO:0000259" key="7">
    <source>
        <dbReference type="Pfam" id="PF00496"/>
    </source>
</evidence>
<name>A0ABR5AH37_9BACL</name>
<evidence type="ECO:0000256" key="4">
    <source>
        <dbReference type="ARBA" id="ARBA00022729"/>
    </source>
</evidence>
<evidence type="ECO:0000313" key="8">
    <source>
        <dbReference type="EMBL" id="KIL40346.1"/>
    </source>
</evidence>
<accession>A0ABR5AH37</accession>
<protein>
    <recommendedName>
        <fullName evidence="7">Solute-binding protein family 5 domain-containing protein</fullName>
    </recommendedName>
</protein>
<keyword evidence="3" id="KW-0813">Transport</keyword>
<dbReference type="InterPro" id="IPR023765">
    <property type="entry name" value="SBP_5_CS"/>
</dbReference>
<gene>
    <name evidence="8" type="ORF">SD70_13955</name>
</gene>
<feature type="signal peptide" evidence="6">
    <location>
        <begin position="1"/>
        <end position="20"/>
    </location>
</feature>
<keyword evidence="4 6" id="KW-0732">Signal</keyword>
<dbReference type="Pfam" id="PF00496">
    <property type="entry name" value="SBP_bac_5"/>
    <property type="match status" value="1"/>
</dbReference>
<comment type="subcellular location">
    <subcellularLocation>
        <location evidence="1">Cell membrane</location>
        <topology evidence="1">Lipid-anchor</topology>
    </subcellularLocation>
</comment>
<dbReference type="PROSITE" id="PS01040">
    <property type="entry name" value="SBP_BACTERIAL_5"/>
    <property type="match status" value="1"/>
</dbReference>